<dbReference type="KEGG" id="mmg:MTBMA_c02300"/>
<dbReference type="HOGENOM" id="CLU_796003_0_0_2"/>
<gene>
    <name evidence="5" type="ordered locus">MTBMA_c02300</name>
</gene>
<dbReference type="PANTHER" id="PTHR21015">
    <property type="entry name" value="UDP-N-ACETYLGLUCOSAMINE--N-ACETYLMURAMYL-(PENTAPEPTIDE) PYROPHOSPHORYL-UNDECAPRENOL N-ACETYLGLUCOSAMINE TRANSFERASE 1"/>
    <property type="match status" value="1"/>
</dbReference>
<dbReference type="PaxDb" id="79929-MTBMA_c02300"/>
<keyword evidence="6" id="KW-1185">Reference proteome</keyword>
<feature type="domain" description="Glycosyltransferase family 28 N-terminal" evidence="4">
    <location>
        <begin position="6"/>
        <end position="119"/>
    </location>
</feature>
<keyword evidence="2" id="KW-0328">Glycosyltransferase</keyword>
<dbReference type="EMBL" id="CP001710">
    <property type="protein sequence ID" value="ADL57839.1"/>
    <property type="molecule type" value="Genomic_DNA"/>
</dbReference>
<evidence type="ECO:0000256" key="2">
    <source>
        <dbReference type="ARBA" id="ARBA00022676"/>
    </source>
</evidence>
<dbReference type="Gene3D" id="3.40.50.2000">
    <property type="entry name" value="Glycogen Phosphorylase B"/>
    <property type="match status" value="2"/>
</dbReference>
<dbReference type="GeneID" id="9703936"/>
<reference key="1">
    <citation type="submission" date="2009-08" db="EMBL/GenBank/DDBJ databases">
        <title>The genome sequence of Methanothermobacter marburgensis.</title>
        <authorList>
            <person name="Kaster A."/>
            <person name="Seedorf H."/>
            <person name="Goenrich M."/>
            <person name="Wiezer A."/>
            <person name="Liesegang H."/>
            <person name="Thauer R."/>
            <person name="Gottschalk G."/>
        </authorList>
    </citation>
    <scope>NUCLEOTIDE SEQUENCE</scope>
    <source>
        <strain>Marburg</strain>
    </source>
</reference>
<evidence type="ECO:0000259" key="4">
    <source>
        <dbReference type="Pfam" id="PF03033"/>
    </source>
</evidence>
<name>D9PUE1_METTM</name>
<evidence type="ECO:0000313" key="5">
    <source>
        <dbReference type="EMBL" id="ADL57839.1"/>
    </source>
</evidence>
<comment type="similarity">
    <text evidence="1">Belongs to the glycosyltransferase 28 family.</text>
</comment>
<accession>D9PUE1</accession>
<dbReference type="RefSeq" id="WP_013295066.1">
    <property type="nucleotide sequence ID" value="NC_014408.1"/>
</dbReference>
<evidence type="ECO:0000313" key="6">
    <source>
        <dbReference type="Proteomes" id="UP000000345"/>
    </source>
</evidence>
<dbReference type="GO" id="GO:0016758">
    <property type="term" value="F:hexosyltransferase activity"/>
    <property type="evidence" value="ECO:0007669"/>
    <property type="project" value="InterPro"/>
</dbReference>
<protein>
    <submittedName>
        <fullName evidence="5">MurG-related protein</fullName>
    </submittedName>
</protein>
<keyword evidence="3" id="KW-0808">Transferase</keyword>
<dbReference type="GO" id="GO:0005975">
    <property type="term" value="P:carbohydrate metabolic process"/>
    <property type="evidence" value="ECO:0007669"/>
    <property type="project" value="InterPro"/>
</dbReference>
<dbReference type="SUPFAM" id="SSF53756">
    <property type="entry name" value="UDP-Glycosyltransferase/glycogen phosphorylase"/>
    <property type="match status" value="1"/>
</dbReference>
<proteinExistence type="inferred from homology"/>
<dbReference type="PANTHER" id="PTHR21015:SF22">
    <property type="entry name" value="GLYCOSYLTRANSFERASE"/>
    <property type="match status" value="1"/>
</dbReference>
<dbReference type="InterPro" id="IPR004276">
    <property type="entry name" value="GlycoTrans_28_N"/>
</dbReference>
<dbReference type="STRING" id="79929.MTBMA_c02300"/>
<reference evidence="5 6" key="2">
    <citation type="journal article" date="2010" name="J. Bacteriol.">
        <title>Complete genome sequence of Methanothermobacter marburgensis, a methanoarchaeon model organism.</title>
        <authorList>
            <person name="Liesegang H."/>
            <person name="Kaster A.K."/>
            <person name="Wiezer A."/>
            <person name="Goenrich M."/>
            <person name="Wollherr A."/>
            <person name="Seedorf H."/>
            <person name="Gottschalk G."/>
            <person name="Thauer R.K."/>
        </authorList>
    </citation>
    <scope>NUCLEOTIDE SEQUENCE [LARGE SCALE GENOMIC DNA]</scope>
    <source>
        <strain evidence="6">ATCC BAA-927 / DSM 2133 / JCM 14651 / NBRC 100331 / OCM 82 / Marburg</strain>
    </source>
</reference>
<dbReference type="Pfam" id="PF03033">
    <property type="entry name" value="Glyco_transf_28"/>
    <property type="match status" value="1"/>
</dbReference>
<organism evidence="5 6">
    <name type="scientific">Methanothermobacter marburgensis (strain ATCC BAA-927 / DSM 2133 / JCM 14651 / NBRC 100331 / OCM 82 / Marburg)</name>
    <name type="common">Methanobacterium thermoautotrophicum</name>
    <dbReference type="NCBI Taxonomy" id="79929"/>
    <lineage>
        <taxon>Archaea</taxon>
        <taxon>Methanobacteriati</taxon>
        <taxon>Methanobacteriota</taxon>
        <taxon>Methanomada group</taxon>
        <taxon>Methanobacteria</taxon>
        <taxon>Methanobacteriales</taxon>
        <taxon>Methanobacteriaceae</taxon>
        <taxon>Methanothermobacter</taxon>
    </lineage>
</organism>
<sequence>MKALFTVTGRGMGGDAITALNIASALEKRGFECEFALDHSAPGILLKKRGIDWHRVRIPQAGGHAASRLKLLKAAFRTLRAVYETGRLIRKIKPDVVVGVIGGGAVVGCLAAKITGVPAVGVLITPTDARVCTRLNRNVALPESSLFGENVEGVESVYSPISPDITLGDPERAIQRMPHEFDPEKPTIVFSSGSSLFRMMAEAAVKMAESDVSANITVVGHPLREEYGQMVDRDGIINLGYIDWVSDLYSLADLAVLSDDGVMVHEAIAMRVPVVALRGVKYGRYHNMGAVFRGAVLETDLDGIEGAILRALEASDDMKRAAEAYSGDVIGAADRIAEIIEEEAGKSVP</sequence>
<evidence type="ECO:0000256" key="1">
    <source>
        <dbReference type="ARBA" id="ARBA00006962"/>
    </source>
</evidence>
<dbReference type="AlphaFoldDB" id="D9PUE1"/>
<evidence type="ECO:0000256" key="3">
    <source>
        <dbReference type="ARBA" id="ARBA00022679"/>
    </source>
</evidence>
<dbReference type="GeneID" id="77399012"/>
<dbReference type="Proteomes" id="UP000000345">
    <property type="component" value="Chromosome"/>
</dbReference>
<dbReference type="PATRIC" id="fig|79929.8.peg.226"/>
<dbReference type="OrthoDB" id="77357at2157"/>